<reference evidence="1 2" key="1">
    <citation type="submission" date="2018-03" db="EMBL/GenBank/DDBJ databases">
        <title>Draft genome sequence of Rohu Carp (Labeo rohita).</title>
        <authorList>
            <person name="Das P."/>
            <person name="Kushwaha B."/>
            <person name="Joshi C.G."/>
            <person name="Kumar D."/>
            <person name="Nagpure N.S."/>
            <person name="Sahoo L."/>
            <person name="Das S.P."/>
            <person name="Bit A."/>
            <person name="Patnaik S."/>
            <person name="Meher P.K."/>
            <person name="Jayasankar P."/>
            <person name="Koringa P.G."/>
            <person name="Patel N.V."/>
            <person name="Hinsu A.T."/>
            <person name="Kumar R."/>
            <person name="Pandey M."/>
            <person name="Agarwal S."/>
            <person name="Srivastava S."/>
            <person name="Singh M."/>
            <person name="Iquebal M.A."/>
            <person name="Jaiswal S."/>
            <person name="Angadi U.B."/>
            <person name="Kumar N."/>
            <person name="Raza M."/>
            <person name="Shah T.M."/>
            <person name="Rai A."/>
            <person name="Jena J.K."/>
        </authorList>
    </citation>
    <scope>NUCLEOTIDE SEQUENCE [LARGE SCALE GENOMIC DNA]</scope>
    <source>
        <strain evidence="1">DASCIFA01</strain>
        <tissue evidence="1">Testis</tissue>
    </source>
</reference>
<dbReference type="STRING" id="84645.A0A498LSU3"/>
<evidence type="ECO:0000313" key="2">
    <source>
        <dbReference type="Proteomes" id="UP000290572"/>
    </source>
</evidence>
<comment type="caution">
    <text evidence="1">The sequence shown here is derived from an EMBL/GenBank/DDBJ whole genome shotgun (WGS) entry which is preliminary data.</text>
</comment>
<sequence>MVLWAYRTAVQESSQRTPAVLMFGKELCTLMDLVIGSPPEPKIAGGPELDNFRRLKDRLSTVHQLATEALEEAGALQKRTYDTRANRPTLRPGDRVWVFCPQRKRGFSPKRTHHWQGPGEILDQVLEVVFSHC</sequence>
<organism evidence="1 2">
    <name type="scientific">Labeo rohita</name>
    <name type="common">Indian major carp</name>
    <name type="synonym">Cyprinus rohita</name>
    <dbReference type="NCBI Taxonomy" id="84645"/>
    <lineage>
        <taxon>Eukaryota</taxon>
        <taxon>Metazoa</taxon>
        <taxon>Chordata</taxon>
        <taxon>Craniata</taxon>
        <taxon>Vertebrata</taxon>
        <taxon>Euteleostomi</taxon>
        <taxon>Actinopterygii</taxon>
        <taxon>Neopterygii</taxon>
        <taxon>Teleostei</taxon>
        <taxon>Ostariophysi</taxon>
        <taxon>Cypriniformes</taxon>
        <taxon>Cyprinidae</taxon>
        <taxon>Labeoninae</taxon>
        <taxon>Labeonini</taxon>
        <taxon>Labeo</taxon>
    </lineage>
</organism>
<name>A0A498LSU3_LABRO</name>
<dbReference type="Proteomes" id="UP000290572">
    <property type="component" value="Unassembled WGS sequence"/>
</dbReference>
<keyword evidence="2" id="KW-1185">Reference proteome</keyword>
<dbReference type="AlphaFoldDB" id="A0A498LSU3"/>
<gene>
    <name evidence="1" type="ORF">ROHU_029965</name>
</gene>
<accession>A0A498LSU3</accession>
<dbReference type="EMBL" id="QBIY01013127">
    <property type="protein sequence ID" value="RXN11538.1"/>
    <property type="molecule type" value="Genomic_DNA"/>
</dbReference>
<evidence type="ECO:0000313" key="1">
    <source>
        <dbReference type="EMBL" id="RXN11538.1"/>
    </source>
</evidence>
<proteinExistence type="predicted"/>
<protein>
    <submittedName>
        <fullName evidence="1">Retrovirus-related Pol poly from transposon</fullName>
    </submittedName>
</protein>